<feature type="compositionally biased region" description="Acidic residues" evidence="1">
    <location>
        <begin position="158"/>
        <end position="180"/>
    </location>
</feature>
<dbReference type="Pfam" id="PF15328">
    <property type="entry name" value="GCOM2"/>
    <property type="match status" value="1"/>
</dbReference>
<name>A0AA38HLJ4_9CUCU</name>
<reference evidence="2" key="1">
    <citation type="journal article" date="2023" name="G3 (Bethesda)">
        <title>Whole genome assemblies of Zophobas morio and Tenebrio molitor.</title>
        <authorList>
            <person name="Kaur S."/>
            <person name="Stinson S.A."/>
            <person name="diCenzo G.C."/>
        </authorList>
    </citation>
    <scope>NUCLEOTIDE SEQUENCE</scope>
    <source>
        <strain evidence="2">QUZm001</strain>
    </source>
</reference>
<comment type="caution">
    <text evidence="2">The sequence shown here is derived from an EMBL/GenBank/DDBJ whole genome shotgun (WGS) entry which is preliminary data.</text>
</comment>
<organism evidence="2 3">
    <name type="scientific">Zophobas morio</name>
    <dbReference type="NCBI Taxonomy" id="2755281"/>
    <lineage>
        <taxon>Eukaryota</taxon>
        <taxon>Metazoa</taxon>
        <taxon>Ecdysozoa</taxon>
        <taxon>Arthropoda</taxon>
        <taxon>Hexapoda</taxon>
        <taxon>Insecta</taxon>
        <taxon>Pterygota</taxon>
        <taxon>Neoptera</taxon>
        <taxon>Endopterygota</taxon>
        <taxon>Coleoptera</taxon>
        <taxon>Polyphaga</taxon>
        <taxon>Cucujiformia</taxon>
        <taxon>Tenebrionidae</taxon>
        <taxon>Zophobas</taxon>
    </lineage>
</organism>
<dbReference type="GO" id="GO:0006368">
    <property type="term" value="P:transcription elongation by RNA polymerase II"/>
    <property type="evidence" value="ECO:0007669"/>
    <property type="project" value="InterPro"/>
</dbReference>
<evidence type="ECO:0000313" key="3">
    <source>
        <dbReference type="Proteomes" id="UP001168821"/>
    </source>
</evidence>
<dbReference type="PRINTS" id="PR02085">
    <property type="entry name" value="POLR2GRINL1"/>
</dbReference>
<feature type="compositionally biased region" description="Basic and acidic residues" evidence="1">
    <location>
        <begin position="148"/>
        <end position="157"/>
    </location>
</feature>
<dbReference type="AlphaFoldDB" id="A0AA38HLJ4"/>
<protein>
    <submittedName>
        <fullName evidence="2">Uncharacterized protein</fullName>
    </submittedName>
</protein>
<sequence>MEVGQHKENLTKLSLEELEELYIRQTNILKNKGLVKQLPDQGKQLQDKLNKVEKELKLRRDLKDLEGNLKTLSISSEKSEVLKEKHIQYVCNIEKSPEKERYKPFSTLVHKDEKKGDKPTQLIPLVESITLLAEQATKLPIGLSKKVIEGTPLKEEPEACSDSEENQELSESECEELEKT</sequence>
<evidence type="ECO:0000313" key="2">
    <source>
        <dbReference type="EMBL" id="KAJ3639646.1"/>
    </source>
</evidence>
<dbReference type="Proteomes" id="UP001168821">
    <property type="component" value="Unassembled WGS sequence"/>
</dbReference>
<evidence type="ECO:0000256" key="1">
    <source>
        <dbReference type="SAM" id="MobiDB-lite"/>
    </source>
</evidence>
<dbReference type="InterPro" id="IPR026213">
    <property type="entry name" value="GRINL1"/>
</dbReference>
<dbReference type="EMBL" id="JALNTZ010000010">
    <property type="protein sequence ID" value="KAJ3639646.1"/>
    <property type="molecule type" value="Genomic_DNA"/>
</dbReference>
<dbReference type="GO" id="GO:0003711">
    <property type="term" value="F:transcription elongation factor activity"/>
    <property type="evidence" value="ECO:0007669"/>
    <property type="project" value="InterPro"/>
</dbReference>
<keyword evidence="3" id="KW-1185">Reference proteome</keyword>
<dbReference type="GO" id="GO:0005634">
    <property type="term" value="C:nucleus"/>
    <property type="evidence" value="ECO:0007669"/>
    <property type="project" value="InterPro"/>
</dbReference>
<gene>
    <name evidence="2" type="ORF">Zmor_002991</name>
</gene>
<accession>A0AA38HLJ4</accession>
<feature type="region of interest" description="Disordered" evidence="1">
    <location>
        <begin position="148"/>
        <end position="180"/>
    </location>
</feature>
<proteinExistence type="predicted"/>